<dbReference type="EMBL" id="ML210164">
    <property type="protein sequence ID" value="TFK27498.1"/>
    <property type="molecule type" value="Genomic_DNA"/>
</dbReference>
<proteinExistence type="predicted"/>
<feature type="compositionally biased region" description="Basic and acidic residues" evidence="1">
    <location>
        <begin position="175"/>
        <end position="185"/>
    </location>
</feature>
<name>A0A5C3L490_COPMA</name>
<organism evidence="2 3">
    <name type="scientific">Coprinopsis marcescibilis</name>
    <name type="common">Agaric fungus</name>
    <name type="synonym">Psathyrella marcescibilis</name>
    <dbReference type="NCBI Taxonomy" id="230819"/>
    <lineage>
        <taxon>Eukaryota</taxon>
        <taxon>Fungi</taxon>
        <taxon>Dikarya</taxon>
        <taxon>Basidiomycota</taxon>
        <taxon>Agaricomycotina</taxon>
        <taxon>Agaricomycetes</taxon>
        <taxon>Agaricomycetidae</taxon>
        <taxon>Agaricales</taxon>
        <taxon>Agaricineae</taxon>
        <taxon>Psathyrellaceae</taxon>
        <taxon>Coprinopsis</taxon>
    </lineage>
</organism>
<dbReference type="STRING" id="230819.A0A5C3L490"/>
<evidence type="ECO:0000313" key="3">
    <source>
        <dbReference type="Proteomes" id="UP000307440"/>
    </source>
</evidence>
<evidence type="ECO:0000313" key="2">
    <source>
        <dbReference type="EMBL" id="TFK27498.1"/>
    </source>
</evidence>
<dbReference type="AlphaFoldDB" id="A0A5C3L490"/>
<gene>
    <name evidence="2" type="ORF">FA15DRAFT_666347</name>
</gene>
<accession>A0A5C3L490</accession>
<protein>
    <submittedName>
        <fullName evidence="2">Uncharacterized protein</fullName>
    </submittedName>
</protein>
<dbReference type="OrthoDB" id="529205at2759"/>
<feature type="region of interest" description="Disordered" evidence="1">
    <location>
        <begin position="165"/>
        <end position="185"/>
    </location>
</feature>
<reference evidence="2 3" key="1">
    <citation type="journal article" date="2019" name="Nat. Ecol. Evol.">
        <title>Megaphylogeny resolves global patterns of mushroom evolution.</title>
        <authorList>
            <person name="Varga T."/>
            <person name="Krizsan K."/>
            <person name="Foldi C."/>
            <person name="Dima B."/>
            <person name="Sanchez-Garcia M."/>
            <person name="Sanchez-Ramirez S."/>
            <person name="Szollosi G.J."/>
            <person name="Szarkandi J.G."/>
            <person name="Papp V."/>
            <person name="Albert L."/>
            <person name="Andreopoulos W."/>
            <person name="Angelini C."/>
            <person name="Antonin V."/>
            <person name="Barry K.W."/>
            <person name="Bougher N.L."/>
            <person name="Buchanan P."/>
            <person name="Buyck B."/>
            <person name="Bense V."/>
            <person name="Catcheside P."/>
            <person name="Chovatia M."/>
            <person name="Cooper J."/>
            <person name="Damon W."/>
            <person name="Desjardin D."/>
            <person name="Finy P."/>
            <person name="Geml J."/>
            <person name="Haridas S."/>
            <person name="Hughes K."/>
            <person name="Justo A."/>
            <person name="Karasinski D."/>
            <person name="Kautmanova I."/>
            <person name="Kiss B."/>
            <person name="Kocsube S."/>
            <person name="Kotiranta H."/>
            <person name="LaButti K.M."/>
            <person name="Lechner B.E."/>
            <person name="Liimatainen K."/>
            <person name="Lipzen A."/>
            <person name="Lukacs Z."/>
            <person name="Mihaltcheva S."/>
            <person name="Morgado L.N."/>
            <person name="Niskanen T."/>
            <person name="Noordeloos M.E."/>
            <person name="Ohm R.A."/>
            <person name="Ortiz-Santana B."/>
            <person name="Ovrebo C."/>
            <person name="Racz N."/>
            <person name="Riley R."/>
            <person name="Savchenko A."/>
            <person name="Shiryaev A."/>
            <person name="Soop K."/>
            <person name="Spirin V."/>
            <person name="Szebenyi C."/>
            <person name="Tomsovsky M."/>
            <person name="Tulloss R.E."/>
            <person name="Uehling J."/>
            <person name="Grigoriev I.V."/>
            <person name="Vagvolgyi C."/>
            <person name="Papp T."/>
            <person name="Martin F.M."/>
            <person name="Miettinen O."/>
            <person name="Hibbett D.S."/>
            <person name="Nagy L.G."/>
        </authorList>
    </citation>
    <scope>NUCLEOTIDE SEQUENCE [LARGE SCALE GENOMIC DNA]</scope>
    <source>
        <strain evidence="2 3">CBS 121175</strain>
    </source>
</reference>
<dbReference type="Proteomes" id="UP000307440">
    <property type="component" value="Unassembled WGS sequence"/>
</dbReference>
<keyword evidence="3" id="KW-1185">Reference proteome</keyword>
<sequence>MIPISVSRPVLRGGLQRMVAASAVSRGPVERHNSTRMYSSTMHDNDPEILEREKHRNLTGKTSSNLFPHAPGWNEKLASASEATVKADKSTDSPLEMQKRTVDDIKLNLDPDHRQGSTDALYTLDEVTGPLKTARGLETTDEVIVNAGKVVRNTQRKNFVEIEIEEDSRMTPSEEDVKADRGELV</sequence>
<evidence type="ECO:0000256" key="1">
    <source>
        <dbReference type="SAM" id="MobiDB-lite"/>
    </source>
</evidence>